<evidence type="ECO:0000256" key="1">
    <source>
        <dbReference type="SAM" id="Phobius"/>
    </source>
</evidence>
<accession>A0A1H9WZB5</accession>
<name>A0A1H9WZB5_9PSEU</name>
<keyword evidence="1" id="KW-0812">Transmembrane</keyword>
<reference evidence="3" key="1">
    <citation type="submission" date="2016-10" db="EMBL/GenBank/DDBJ databases">
        <authorList>
            <person name="Varghese N."/>
            <person name="Submissions S."/>
        </authorList>
    </citation>
    <scope>NUCLEOTIDE SEQUENCE [LARGE SCALE GENOMIC DNA]</scope>
    <source>
        <strain evidence="3">DSM 44260</strain>
    </source>
</reference>
<dbReference type="Pfam" id="PF19744">
    <property type="entry name" value="DUF6232"/>
    <property type="match status" value="1"/>
</dbReference>
<dbReference type="EMBL" id="FOGI01000012">
    <property type="protein sequence ID" value="SES39250.1"/>
    <property type="molecule type" value="Genomic_DNA"/>
</dbReference>
<sequence length="165" mass="17549">MATGEIRIANGILWIGSEAYPLRNISHVGSRWIDPQPIKRKAVKDFVVRTLICLVVAGVVATASTPAAVLVALGGLALLIWRLSVALGLRPIYGLVLNTAGVQQDAIWSYEEDEIMKLIAATTEAIGNPDTAPRILNVHNVVAGDVIQQYGSDNTGKQVNVGAGR</sequence>
<organism evidence="2 3">
    <name type="scientific">Actinokineospora terrae</name>
    <dbReference type="NCBI Taxonomy" id="155974"/>
    <lineage>
        <taxon>Bacteria</taxon>
        <taxon>Bacillati</taxon>
        <taxon>Actinomycetota</taxon>
        <taxon>Actinomycetes</taxon>
        <taxon>Pseudonocardiales</taxon>
        <taxon>Pseudonocardiaceae</taxon>
        <taxon>Actinokineospora</taxon>
    </lineage>
</organism>
<evidence type="ECO:0000313" key="2">
    <source>
        <dbReference type="EMBL" id="SES39250.1"/>
    </source>
</evidence>
<keyword evidence="1" id="KW-0472">Membrane</keyword>
<dbReference type="InterPro" id="IPR045629">
    <property type="entry name" value="DUF6232"/>
</dbReference>
<dbReference type="STRING" id="155974.SAMN04487818_11247"/>
<protein>
    <submittedName>
        <fullName evidence="2">Uncharacterized protein</fullName>
    </submittedName>
</protein>
<feature type="transmembrane region" description="Helical" evidence="1">
    <location>
        <begin position="69"/>
        <end position="89"/>
    </location>
</feature>
<proteinExistence type="predicted"/>
<evidence type="ECO:0000313" key="3">
    <source>
        <dbReference type="Proteomes" id="UP000199051"/>
    </source>
</evidence>
<dbReference type="RefSeq" id="WP_092783971.1">
    <property type="nucleotide sequence ID" value="NZ_FOGI01000012.1"/>
</dbReference>
<gene>
    <name evidence="2" type="ORF">SAMN04487818_11247</name>
</gene>
<keyword evidence="1" id="KW-1133">Transmembrane helix</keyword>
<keyword evidence="3" id="KW-1185">Reference proteome</keyword>
<dbReference type="AlphaFoldDB" id="A0A1H9WZB5"/>
<feature type="transmembrane region" description="Helical" evidence="1">
    <location>
        <begin position="46"/>
        <end position="63"/>
    </location>
</feature>
<dbReference type="Proteomes" id="UP000199051">
    <property type="component" value="Unassembled WGS sequence"/>
</dbReference>